<keyword evidence="3 5" id="KW-0378">Hydrolase</keyword>
<evidence type="ECO:0000256" key="3">
    <source>
        <dbReference type="ARBA" id="ARBA00022801"/>
    </source>
</evidence>
<dbReference type="Pfam" id="PF00082">
    <property type="entry name" value="Peptidase_S8"/>
    <property type="match status" value="1"/>
</dbReference>
<feature type="signal peptide" evidence="7">
    <location>
        <begin position="1"/>
        <end position="21"/>
    </location>
</feature>
<dbReference type="CDD" id="cd07483">
    <property type="entry name" value="Peptidases_S8_Subtilisin_Novo-like"/>
    <property type="match status" value="1"/>
</dbReference>
<reference evidence="9" key="1">
    <citation type="journal article" date="2023" name="Comput. Struct. Biotechnol. J.">
        <title>Discovery of a novel marine Bacteroidetes with a rich repertoire of carbohydrate-active enzymes.</title>
        <authorList>
            <person name="Chen B."/>
            <person name="Liu G."/>
            <person name="Chen Q."/>
            <person name="Wang H."/>
            <person name="Liu L."/>
            <person name="Tang K."/>
        </authorList>
    </citation>
    <scope>NUCLEOTIDE SEQUENCE</scope>
    <source>
        <strain evidence="9">TK19036</strain>
    </source>
</reference>
<dbReference type="InterPro" id="IPR023828">
    <property type="entry name" value="Peptidase_S8_Ser-AS"/>
</dbReference>
<evidence type="ECO:0000256" key="6">
    <source>
        <dbReference type="RuleBase" id="RU003355"/>
    </source>
</evidence>
<keyword evidence="7" id="KW-0732">Signal</keyword>
<dbReference type="PANTHER" id="PTHR43806:SF11">
    <property type="entry name" value="CEREVISIN-RELATED"/>
    <property type="match status" value="1"/>
</dbReference>
<dbReference type="PROSITE" id="PS00136">
    <property type="entry name" value="SUBTILASE_ASP"/>
    <property type="match status" value="1"/>
</dbReference>
<evidence type="ECO:0000256" key="2">
    <source>
        <dbReference type="ARBA" id="ARBA00022670"/>
    </source>
</evidence>
<dbReference type="InterPro" id="IPR050131">
    <property type="entry name" value="Peptidase_S8_subtilisin-like"/>
</dbReference>
<feature type="active site" description="Charge relay system" evidence="5">
    <location>
        <position position="72"/>
    </location>
</feature>
<keyword evidence="2 5" id="KW-0645">Protease</keyword>
<dbReference type="InterPro" id="IPR036852">
    <property type="entry name" value="Peptidase_S8/S53_dom_sf"/>
</dbReference>
<dbReference type="PROSITE" id="PS00137">
    <property type="entry name" value="SUBTILASE_HIS"/>
    <property type="match status" value="1"/>
</dbReference>
<dbReference type="PANTHER" id="PTHR43806">
    <property type="entry name" value="PEPTIDASE S8"/>
    <property type="match status" value="1"/>
</dbReference>
<gene>
    <name evidence="9" type="ORF">K4G66_17710</name>
</gene>
<organism evidence="9">
    <name type="scientific">Roseihalotalea indica</name>
    <dbReference type="NCBI Taxonomy" id="2867963"/>
    <lineage>
        <taxon>Bacteria</taxon>
        <taxon>Pseudomonadati</taxon>
        <taxon>Bacteroidota</taxon>
        <taxon>Cytophagia</taxon>
        <taxon>Cytophagales</taxon>
        <taxon>Catalimonadaceae</taxon>
        <taxon>Roseihalotalea</taxon>
    </lineage>
</organism>
<dbReference type="InterPro" id="IPR023827">
    <property type="entry name" value="Peptidase_S8_Asp-AS"/>
</dbReference>
<proteinExistence type="inferred from homology"/>
<evidence type="ECO:0000256" key="4">
    <source>
        <dbReference type="ARBA" id="ARBA00022825"/>
    </source>
</evidence>
<protein>
    <submittedName>
        <fullName evidence="9">S8 family peptidase</fullName>
    </submittedName>
</protein>
<dbReference type="PROSITE" id="PS00138">
    <property type="entry name" value="SUBTILASE_SER"/>
    <property type="match status" value="1"/>
</dbReference>
<dbReference type="Gene3D" id="3.40.50.200">
    <property type="entry name" value="Peptidase S8/S53 domain"/>
    <property type="match status" value="2"/>
</dbReference>
<evidence type="ECO:0000256" key="1">
    <source>
        <dbReference type="ARBA" id="ARBA00011073"/>
    </source>
</evidence>
<dbReference type="GO" id="GO:0006508">
    <property type="term" value="P:proteolysis"/>
    <property type="evidence" value="ECO:0007669"/>
    <property type="project" value="UniProtKB-KW"/>
</dbReference>
<evidence type="ECO:0000256" key="7">
    <source>
        <dbReference type="SAM" id="SignalP"/>
    </source>
</evidence>
<evidence type="ECO:0000259" key="8">
    <source>
        <dbReference type="Pfam" id="PF00082"/>
    </source>
</evidence>
<dbReference type="AlphaFoldDB" id="A0AA49GHL0"/>
<dbReference type="InterPro" id="IPR034080">
    <property type="entry name" value="Protease_P7-like_dom"/>
</dbReference>
<dbReference type="InterPro" id="IPR015500">
    <property type="entry name" value="Peptidase_S8_subtilisin-rel"/>
</dbReference>
<feature type="active site" description="Charge relay system" evidence="5">
    <location>
        <position position="285"/>
    </location>
</feature>
<dbReference type="EMBL" id="CP120682">
    <property type="protein sequence ID" value="WKN34217.1"/>
    <property type="molecule type" value="Genomic_DNA"/>
</dbReference>
<dbReference type="SUPFAM" id="SSF52743">
    <property type="entry name" value="Subtilisin-like"/>
    <property type="match status" value="1"/>
</dbReference>
<comment type="similarity">
    <text evidence="1 5 6">Belongs to the peptidase S8 family.</text>
</comment>
<feature type="active site" description="Charge relay system" evidence="5">
    <location>
        <position position="455"/>
    </location>
</feature>
<evidence type="ECO:0000256" key="5">
    <source>
        <dbReference type="PROSITE-ProRule" id="PRU01240"/>
    </source>
</evidence>
<keyword evidence="4 5" id="KW-0720">Serine protease</keyword>
<name>A0AA49GHL0_9BACT</name>
<feature type="chain" id="PRO_5041356895" evidence="7">
    <location>
        <begin position="22"/>
        <end position="536"/>
    </location>
</feature>
<sequence>MKMNILLTALGVIAQISLTFAVVPPTDSLNRAPENWYNLDPETNQVQGVSTEKTYEILANRKGEKIVVAVIDSGVDIDHEDLRDNVWVNADEIAGNGKDDDQNGYVDDVYGWNFIGGADGSHVNYDTYELTREYATLKKKYEGVNLEELPKKEREYFQEIEQKFTQKAAEAEQEFQAFTYFHKNYSRSAKLLEAYLDVDSLTIADVDRLESSDEIVLMAKSFLEYAMENGLDGSMLEEGIEHYQQAVEYGYNLEYNPRTIVGDHYEDVSERYYGNSDVTGPDSRHGTHVAGIIAANRNNNLGIKGIADHVEIMAIRAVPNGDERDKDVANAIYYAVDNGANIINMSFGKSFSPHKEVVDEAVRYAEEKGVLIIHAAGNSSENIDETDNFPSRQYQGNKKFANNWIEVGASSWKGEGEFVANFSNYGKHSVDVFAPGVDVFSTTPNQGYESLSGTSMAAPVTAGVAALLMSYYPDLTAAQVKEIILTSAVKLDDLKVNCPGKEGKQVNFSSLSSTGGVVNAFEAVKIAESYQIQKEK</sequence>
<dbReference type="PRINTS" id="PR00723">
    <property type="entry name" value="SUBTILISIN"/>
</dbReference>
<accession>A0AA49GHL0</accession>
<reference evidence="9" key="2">
    <citation type="journal article" date="2024" name="Antonie Van Leeuwenhoek">
        <title>Roseihalotalea indica gen. nov., sp. nov., a halophilic Bacteroidetes from mesopelagic Southwest Indian Ocean with higher carbohydrate metabolic potential.</title>
        <authorList>
            <person name="Chen B."/>
            <person name="Zhang M."/>
            <person name="Lin D."/>
            <person name="Ye J."/>
            <person name="Tang K."/>
        </authorList>
    </citation>
    <scope>NUCLEOTIDE SEQUENCE</scope>
    <source>
        <strain evidence="9">TK19036</strain>
    </source>
</reference>
<dbReference type="InterPro" id="IPR022398">
    <property type="entry name" value="Peptidase_S8_His-AS"/>
</dbReference>
<feature type="domain" description="Peptidase S8/S53" evidence="8">
    <location>
        <begin position="63"/>
        <end position="496"/>
    </location>
</feature>
<dbReference type="GO" id="GO:0004252">
    <property type="term" value="F:serine-type endopeptidase activity"/>
    <property type="evidence" value="ECO:0007669"/>
    <property type="project" value="UniProtKB-UniRule"/>
</dbReference>
<dbReference type="InterPro" id="IPR000209">
    <property type="entry name" value="Peptidase_S8/S53_dom"/>
</dbReference>
<evidence type="ECO:0000313" key="9">
    <source>
        <dbReference type="EMBL" id="WKN34217.1"/>
    </source>
</evidence>
<dbReference type="PROSITE" id="PS51892">
    <property type="entry name" value="SUBTILASE"/>
    <property type="match status" value="1"/>
</dbReference>